<sequence>MSLVPSLLAPTSASASALASCGAPALRRCIVWCSPSLVRFARSPSFERGSAELGIRDLVRTGGGAGSMVLTIKLIPLNE</sequence>
<dbReference type="Gramene" id="Pp3c10_4429V3.1">
    <property type="protein sequence ID" value="PAC:32899536.CDS.1"/>
    <property type="gene ID" value="Pp3c10_4429"/>
</dbReference>
<evidence type="ECO:0000313" key="1">
    <source>
        <dbReference type="EMBL" id="PNR46298.1"/>
    </source>
</evidence>
<dbReference type="EnsemblPlants" id="Pp3c10_4429V3.1">
    <property type="protein sequence ID" value="PAC:32899536.CDS.1"/>
    <property type="gene ID" value="Pp3c10_4429"/>
</dbReference>
<dbReference type="EMBL" id="ABEU02000010">
    <property type="protein sequence ID" value="PNR46298.1"/>
    <property type="molecule type" value="Genomic_DNA"/>
</dbReference>
<keyword evidence="3" id="KW-1185">Reference proteome</keyword>
<reference evidence="2" key="3">
    <citation type="submission" date="2020-12" db="UniProtKB">
        <authorList>
            <consortium name="EnsemblPlants"/>
        </authorList>
    </citation>
    <scope>IDENTIFICATION</scope>
</reference>
<gene>
    <name evidence="1" type="ORF">PHYPA_013417</name>
</gene>
<proteinExistence type="predicted"/>
<dbReference type="Proteomes" id="UP000006727">
    <property type="component" value="Chromosome 10"/>
</dbReference>
<dbReference type="InParanoid" id="A0A2K1JXP6"/>
<organism evidence="1">
    <name type="scientific">Physcomitrium patens</name>
    <name type="common">Spreading-leaved earth moss</name>
    <name type="synonym">Physcomitrella patens</name>
    <dbReference type="NCBI Taxonomy" id="3218"/>
    <lineage>
        <taxon>Eukaryota</taxon>
        <taxon>Viridiplantae</taxon>
        <taxon>Streptophyta</taxon>
        <taxon>Embryophyta</taxon>
        <taxon>Bryophyta</taxon>
        <taxon>Bryophytina</taxon>
        <taxon>Bryopsida</taxon>
        <taxon>Funariidae</taxon>
        <taxon>Funariales</taxon>
        <taxon>Funariaceae</taxon>
        <taxon>Physcomitrium</taxon>
    </lineage>
</organism>
<protein>
    <submittedName>
        <fullName evidence="1 2">Uncharacterized protein</fullName>
    </submittedName>
</protein>
<accession>A0A2K1JXP6</accession>
<reference evidence="1 3" key="1">
    <citation type="journal article" date="2008" name="Science">
        <title>The Physcomitrella genome reveals evolutionary insights into the conquest of land by plants.</title>
        <authorList>
            <person name="Rensing S."/>
            <person name="Lang D."/>
            <person name="Zimmer A."/>
            <person name="Terry A."/>
            <person name="Salamov A."/>
            <person name="Shapiro H."/>
            <person name="Nishiyama T."/>
            <person name="Perroud P.-F."/>
            <person name="Lindquist E."/>
            <person name="Kamisugi Y."/>
            <person name="Tanahashi T."/>
            <person name="Sakakibara K."/>
            <person name="Fujita T."/>
            <person name="Oishi K."/>
            <person name="Shin-I T."/>
            <person name="Kuroki Y."/>
            <person name="Toyoda A."/>
            <person name="Suzuki Y."/>
            <person name="Hashimoto A."/>
            <person name="Yamaguchi K."/>
            <person name="Sugano A."/>
            <person name="Kohara Y."/>
            <person name="Fujiyama A."/>
            <person name="Anterola A."/>
            <person name="Aoki S."/>
            <person name="Ashton N."/>
            <person name="Barbazuk W.B."/>
            <person name="Barker E."/>
            <person name="Bennetzen J."/>
            <person name="Bezanilla M."/>
            <person name="Blankenship R."/>
            <person name="Cho S.H."/>
            <person name="Dutcher S."/>
            <person name="Estelle M."/>
            <person name="Fawcett J.A."/>
            <person name="Gundlach H."/>
            <person name="Hanada K."/>
            <person name="Heyl A."/>
            <person name="Hicks K.A."/>
            <person name="Hugh J."/>
            <person name="Lohr M."/>
            <person name="Mayer K."/>
            <person name="Melkozernov A."/>
            <person name="Murata T."/>
            <person name="Nelson D."/>
            <person name="Pils B."/>
            <person name="Prigge M."/>
            <person name="Reiss B."/>
            <person name="Renner T."/>
            <person name="Rombauts S."/>
            <person name="Rushton P."/>
            <person name="Sanderfoot A."/>
            <person name="Schween G."/>
            <person name="Shiu S.-H."/>
            <person name="Stueber K."/>
            <person name="Theodoulou F.L."/>
            <person name="Tu H."/>
            <person name="Van de Peer Y."/>
            <person name="Verrier P.J."/>
            <person name="Waters E."/>
            <person name="Wood A."/>
            <person name="Yang L."/>
            <person name="Cove D."/>
            <person name="Cuming A."/>
            <person name="Hasebe M."/>
            <person name="Lucas S."/>
            <person name="Mishler D.B."/>
            <person name="Reski R."/>
            <person name="Grigoriev I."/>
            <person name="Quatrano R.S."/>
            <person name="Boore J.L."/>
        </authorList>
    </citation>
    <scope>NUCLEOTIDE SEQUENCE [LARGE SCALE GENOMIC DNA]</scope>
    <source>
        <strain evidence="2 3">cv. Gransden 2004</strain>
    </source>
</reference>
<reference evidence="1 3" key="2">
    <citation type="journal article" date="2018" name="Plant J.">
        <title>The Physcomitrella patens chromosome-scale assembly reveals moss genome structure and evolution.</title>
        <authorList>
            <person name="Lang D."/>
            <person name="Ullrich K.K."/>
            <person name="Murat F."/>
            <person name="Fuchs J."/>
            <person name="Jenkins J."/>
            <person name="Haas F.B."/>
            <person name="Piednoel M."/>
            <person name="Gundlach H."/>
            <person name="Van Bel M."/>
            <person name="Meyberg R."/>
            <person name="Vives C."/>
            <person name="Morata J."/>
            <person name="Symeonidi A."/>
            <person name="Hiss M."/>
            <person name="Muchero W."/>
            <person name="Kamisugi Y."/>
            <person name="Saleh O."/>
            <person name="Blanc G."/>
            <person name="Decker E.L."/>
            <person name="van Gessel N."/>
            <person name="Grimwood J."/>
            <person name="Hayes R.D."/>
            <person name="Graham S.W."/>
            <person name="Gunter L.E."/>
            <person name="McDaniel S.F."/>
            <person name="Hoernstein S.N.W."/>
            <person name="Larsson A."/>
            <person name="Li F.W."/>
            <person name="Perroud P.F."/>
            <person name="Phillips J."/>
            <person name="Ranjan P."/>
            <person name="Rokshar D.S."/>
            <person name="Rothfels C.J."/>
            <person name="Schneider L."/>
            <person name="Shu S."/>
            <person name="Stevenson D.W."/>
            <person name="Thummler F."/>
            <person name="Tillich M."/>
            <person name="Villarreal Aguilar J.C."/>
            <person name="Widiez T."/>
            <person name="Wong G.K."/>
            <person name="Wymore A."/>
            <person name="Zhang Y."/>
            <person name="Zimmer A.D."/>
            <person name="Quatrano R.S."/>
            <person name="Mayer K.F.X."/>
            <person name="Goodstein D."/>
            <person name="Casacuberta J.M."/>
            <person name="Vandepoele K."/>
            <person name="Reski R."/>
            <person name="Cuming A.C."/>
            <person name="Tuskan G.A."/>
            <person name="Maumus F."/>
            <person name="Salse J."/>
            <person name="Schmutz J."/>
            <person name="Rensing S.A."/>
        </authorList>
    </citation>
    <scope>NUCLEOTIDE SEQUENCE [LARGE SCALE GENOMIC DNA]</scope>
    <source>
        <strain evidence="2 3">cv. Gransden 2004</strain>
    </source>
</reference>
<evidence type="ECO:0000313" key="2">
    <source>
        <dbReference type="EnsemblPlants" id="PAC:32899536.CDS.1"/>
    </source>
</evidence>
<dbReference type="AlphaFoldDB" id="A0A2K1JXP6"/>
<evidence type="ECO:0000313" key="3">
    <source>
        <dbReference type="Proteomes" id="UP000006727"/>
    </source>
</evidence>
<dbReference type="PaxDb" id="3218-PP1S51_159V6.1"/>
<name>A0A2K1JXP6_PHYPA</name>